<dbReference type="Proteomes" id="UP000224974">
    <property type="component" value="Unassembled WGS sequence"/>
</dbReference>
<dbReference type="SMART" id="SM00065">
    <property type="entry name" value="GAF"/>
    <property type="match status" value="1"/>
</dbReference>
<evidence type="ECO:0000313" key="7">
    <source>
        <dbReference type="Proteomes" id="UP000373449"/>
    </source>
</evidence>
<reference evidence="6" key="1">
    <citation type="submission" date="2017-09" db="EMBL/GenBank/DDBJ databases">
        <title>FDA dAtabase for Regulatory Grade micrObial Sequences (FDA-ARGOS): Supporting development and validation of Infectious Disease Dx tests.</title>
        <authorList>
            <person name="Minogue T."/>
            <person name="Wolcott M."/>
            <person name="Wasieloski L."/>
            <person name="Aguilar W."/>
            <person name="Moore D."/>
            <person name="Tallon L."/>
            <person name="Sadzewicz L."/>
            <person name="Ott S."/>
            <person name="Zhao X."/>
            <person name="Nagaraj S."/>
            <person name="Vavikolanu K."/>
            <person name="Aluvathingal J."/>
            <person name="Nadendla S."/>
            <person name="Sichtig H."/>
        </authorList>
    </citation>
    <scope>NUCLEOTIDE SEQUENCE [LARGE SCALE GENOMIC DNA]</scope>
    <source>
        <strain evidence="6">FDAARGOS_387</strain>
    </source>
</reference>
<keyword evidence="6" id="KW-1185">Reference proteome</keyword>
<sequence length="630" mass="72029">MLPARLPDNEKQRLKLLKELNELDSPPSERLDRVTRLAAEFFKVPVALVTLIDAERQWFKSRFGLSVTETSRDISLCSYAILEKTIFIVPDSRLDPRFSDLATGSGPTDVVFYAGCPFYSLQGVALGTLCVVDSQPRTFNENDIHNLRDFTHIVELYFHRLEEITYTKRVEDNLVSAELIFAQTFNQAAVGMANVSLMGKWLRVNPKLCEMLGYTEQELINLTFQEITHPDDLDSDLSQLYELVSGHIDTYSIEKRYFNKQGRVVWALLTVSLARTPDNKPNHFISIIVDINEKIAIENQLKQMTDKLEIRVKERTDQLERMLKLVNDEVEQRIETQSLLNIEKERLKEITDNVPALVSCVNHDLHYTFSNRAYEDWFGISASRMLGMYMPDVIGEASFKKAEKYLDQVMSGYKVAFENTIPTLEGVKHVQTTLIPNKDKNINEFYILSLDISELKQLQETLIFEASHDLLTGLPNRRAFMETLNNMLNNRQDHPWLTLFFLDLDGFKILNDNYGHGFGDIVLKAVADVIRDSFEPGDFAARLAGDEFTILFSRSERPKDAAMLICQRLFDTLASLHQLCNIPVKLSFSIGICIERNIQGLSAEHMLTCADQAMYKSKLKGKGTFTIESD</sequence>
<dbReference type="EMBL" id="PDDX01000001">
    <property type="protein sequence ID" value="PHI28733.1"/>
    <property type="molecule type" value="Genomic_DNA"/>
</dbReference>
<dbReference type="CDD" id="cd00130">
    <property type="entry name" value="PAS"/>
    <property type="match status" value="1"/>
</dbReference>
<proteinExistence type="predicted"/>
<dbReference type="SUPFAM" id="SSF55073">
    <property type="entry name" value="Nucleotide cyclase"/>
    <property type="match status" value="1"/>
</dbReference>
<dbReference type="Gene3D" id="3.30.450.20">
    <property type="entry name" value="PAS domain"/>
    <property type="match status" value="2"/>
</dbReference>
<dbReference type="EC" id="3.1.4.52" evidence="5"/>
<evidence type="ECO:0000313" key="5">
    <source>
        <dbReference type="EMBL" id="VFS46779.1"/>
    </source>
</evidence>
<dbReference type="InterPro" id="IPR029016">
    <property type="entry name" value="GAF-like_dom_sf"/>
</dbReference>
<dbReference type="PROSITE" id="PS50887">
    <property type="entry name" value="GGDEF"/>
    <property type="match status" value="1"/>
</dbReference>
<name>A0A2C6DJ13_9GAMM</name>
<protein>
    <submittedName>
        <fullName evidence="5">Cyclic di-GMP phosphodiesterase Gmr</fullName>
        <ecNumber evidence="5">3.1.4.52</ecNumber>
    </submittedName>
    <submittedName>
        <fullName evidence="4">Sensor domain-containing diguanylate cyclase</fullName>
    </submittedName>
</protein>
<dbReference type="Pfam" id="PF01590">
    <property type="entry name" value="GAF"/>
    <property type="match status" value="1"/>
</dbReference>
<dbReference type="InterPro" id="IPR035965">
    <property type="entry name" value="PAS-like_dom_sf"/>
</dbReference>
<evidence type="ECO:0000313" key="6">
    <source>
        <dbReference type="Proteomes" id="UP000224974"/>
    </source>
</evidence>
<dbReference type="InterPro" id="IPR000014">
    <property type="entry name" value="PAS"/>
</dbReference>
<dbReference type="InterPro" id="IPR000160">
    <property type="entry name" value="GGDEF_dom"/>
</dbReference>
<dbReference type="SMART" id="SM00091">
    <property type="entry name" value="PAS"/>
    <property type="match status" value="2"/>
</dbReference>
<dbReference type="Pfam" id="PF08448">
    <property type="entry name" value="PAS_4"/>
    <property type="match status" value="1"/>
</dbReference>
<feature type="domain" description="PAS" evidence="1">
    <location>
        <begin position="177"/>
        <end position="247"/>
    </location>
</feature>
<dbReference type="SUPFAM" id="SSF55781">
    <property type="entry name" value="GAF domain-like"/>
    <property type="match status" value="1"/>
</dbReference>
<dbReference type="STRING" id="1111728.GCA_000427805_02361"/>
<dbReference type="InterPro" id="IPR001610">
    <property type="entry name" value="PAC"/>
</dbReference>
<dbReference type="Gene3D" id="3.30.70.270">
    <property type="match status" value="1"/>
</dbReference>
<dbReference type="SUPFAM" id="SSF55785">
    <property type="entry name" value="PYP-like sensor domain (PAS domain)"/>
    <property type="match status" value="2"/>
</dbReference>
<dbReference type="InterPro" id="IPR013655">
    <property type="entry name" value="PAS_fold_3"/>
</dbReference>
<evidence type="ECO:0000259" key="1">
    <source>
        <dbReference type="PROSITE" id="PS50112"/>
    </source>
</evidence>
<reference evidence="5 7" key="3">
    <citation type="submission" date="2019-03" db="EMBL/GenBank/DDBJ databases">
        <authorList>
            <consortium name="Pathogen Informatics"/>
        </authorList>
    </citation>
    <scope>NUCLEOTIDE SEQUENCE [LARGE SCALE GENOMIC DNA]</scope>
    <source>
        <strain evidence="5 7">NCTC12282</strain>
    </source>
</reference>
<dbReference type="InterPro" id="IPR000700">
    <property type="entry name" value="PAS-assoc_C"/>
</dbReference>
<feature type="domain" description="PAC" evidence="2">
    <location>
        <begin position="251"/>
        <end position="303"/>
    </location>
</feature>
<gene>
    <name evidence="5" type="primary">gmr</name>
    <name evidence="4" type="ORF">CRN84_05085</name>
    <name evidence="5" type="ORF">NCTC12282_01709</name>
</gene>
<dbReference type="Pfam" id="PF08447">
    <property type="entry name" value="PAS_3"/>
    <property type="match status" value="1"/>
</dbReference>
<dbReference type="Gene3D" id="3.30.450.40">
    <property type="match status" value="1"/>
</dbReference>
<dbReference type="InterPro" id="IPR013656">
    <property type="entry name" value="PAS_4"/>
</dbReference>
<dbReference type="GO" id="GO:0071111">
    <property type="term" value="F:cyclic-guanylate-specific phosphodiesterase activity"/>
    <property type="evidence" value="ECO:0007669"/>
    <property type="project" value="UniProtKB-EC"/>
</dbReference>
<evidence type="ECO:0000313" key="4">
    <source>
        <dbReference type="EMBL" id="PHI28733.1"/>
    </source>
</evidence>
<dbReference type="CDD" id="cd01949">
    <property type="entry name" value="GGDEF"/>
    <property type="match status" value="1"/>
</dbReference>
<evidence type="ECO:0000259" key="2">
    <source>
        <dbReference type="PROSITE" id="PS50113"/>
    </source>
</evidence>
<dbReference type="RefSeq" id="WP_029095064.1">
    <property type="nucleotide sequence ID" value="NZ_CAADJA010000002.1"/>
</dbReference>
<reference evidence="4" key="2">
    <citation type="submission" date="2017-09" db="EMBL/GenBank/DDBJ databases">
        <title>FDA dAtabase for Regulatory Grade micrObial Sequences (FDA-ARGOS): Supporting development and validation of Infectious Disease Dx tests.</title>
        <authorList>
            <person name="Minogue T."/>
            <person name="Wolcott M."/>
            <person name="Wasieloski L."/>
            <person name="Aguilar W."/>
            <person name="Moore D."/>
            <person name="Tallon L.J."/>
            <person name="Sadzewicz L."/>
            <person name="Ott S."/>
            <person name="Zhao X."/>
            <person name="Nagaraj S."/>
            <person name="Vavikolanu K."/>
            <person name="Aluvathingal J."/>
            <person name="Nadendla S."/>
            <person name="Sichtig H."/>
        </authorList>
    </citation>
    <scope>NUCLEOTIDE SEQUENCE</scope>
    <source>
        <strain evidence="4">FDAARGOS_387</strain>
    </source>
</reference>
<dbReference type="InterPro" id="IPR043128">
    <property type="entry name" value="Rev_trsase/Diguanyl_cyclase"/>
</dbReference>
<dbReference type="Pfam" id="PF00990">
    <property type="entry name" value="GGDEF"/>
    <property type="match status" value="1"/>
</dbReference>
<dbReference type="InterPro" id="IPR003018">
    <property type="entry name" value="GAF"/>
</dbReference>
<dbReference type="SMART" id="SM00086">
    <property type="entry name" value="PAC"/>
    <property type="match status" value="1"/>
</dbReference>
<dbReference type="InterPro" id="IPR029787">
    <property type="entry name" value="Nucleotide_cyclase"/>
</dbReference>
<dbReference type="AlphaFoldDB" id="A0A2C6DJ13"/>
<dbReference type="PANTHER" id="PTHR44757">
    <property type="entry name" value="DIGUANYLATE CYCLASE DGCP"/>
    <property type="match status" value="1"/>
</dbReference>
<dbReference type="InterPro" id="IPR052155">
    <property type="entry name" value="Biofilm_reg_signaling"/>
</dbReference>
<accession>A0A2C6DJ13</accession>
<organism evidence="4 6">
    <name type="scientific">Budvicia aquatica</name>
    <dbReference type="NCBI Taxonomy" id="82979"/>
    <lineage>
        <taxon>Bacteria</taxon>
        <taxon>Pseudomonadati</taxon>
        <taxon>Pseudomonadota</taxon>
        <taxon>Gammaproteobacteria</taxon>
        <taxon>Enterobacterales</taxon>
        <taxon>Budviciaceae</taxon>
        <taxon>Budvicia</taxon>
    </lineage>
</organism>
<dbReference type="PROSITE" id="PS50113">
    <property type="entry name" value="PAC"/>
    <property type="match status" value="1"/>
</dbReference>
<dbReference type="PROSITE" id="PS50112">
    <property type="entry name" value="PAS"/>
    <property type="match status" value="1"/>
</dbReference>
<evidence type="ECO:0000259" key="3">
    <source>
        <dbReference type="PROSITE" id="PS50887"/>
    </source>
</evidence>
<dbReference type="EMBL" id="CAADJA010000002">
    <property type="protein sequence ID" value="VFS46779.1"/>
    <property type="molecule type" value="Genomic_DNA"/>
</dbReference>
<dbReference type="SMART" id="SM00267">
    <property type="entry name" value="GGDEF"/>
    <property type="match status" value="1"/>
</dbReference>
<dbReference type="OrthoDB" id="9787514at2"/>
<feature type="domain" description="GGDEF" evidence="3">
    <location>
        <begin position="495"/>
        <end position="630"/>
    </location>
</feature>
<dbReference type="PANTHER" id="PTHR44757:SF2">
    <property type="entry name" value="BIOFILM ARCHITECTURE MAINTENANCE PROTEIN MBAA"/>
    <property type="match status" value="1"/>
</dbReference>
<dbReference type="NCBIfam" id="TIGR00229">
    <property type="entry name" value="sensory_box"/>
    <property type="match status" value="2"/>
</dbReference>
<dbReference type="Proteomes" id="UP000373449">
    <property type="component" value="Unassembled WGS sequence"/>
</dbReference>
<keyword evidence="5" id="KW-0378">Hydrolase</keyword>
<dbReference type="NCBIfam" id="TIGR00254">
    <property type="entry name" value="GGDEF"/>
    <property type="match status" value="1"/>
</dbReference>